<feature type="domain" description="FecR protein" evidence="1">
    <location>
        <begin position="149"/>
        <end position="240"/>
    </location>
</feature>
<dbReference type="AlphaFoldDB" id="A0A7J5U5N5"/>
<dbReference type="Pfam" id="PF16344">
    <property type="entry name" value="FecR_C"/>
    <property type="match status" value="1"/>
</dbReference>
<proteinExistence type="predicted"/>
<evidence type="ECO:0000313" key="4">
    <source>
        <dbReference type="Proteomes" id="UP000488299"/>
    </source>
</evidence>
<dbReference type="InterPro" id="IPR012373">
    <property type="entry name" value="Ferrdict_sens_TM"/>
</dbReference>
<evidence type="ECO:0000259" key="2">
    <source>
        <dbReference type="Pfam" id="PF16344"/>
    </source>
</evidence>
<dbReference type="Gene3D" id="3.55.50.30">
    <property type="match status" value="1"/>
</dbReference>
<dbReference type="RefSeq" id="WP_152122997.1">
    <property type="nucleotide sequence ID" value="NZ_WELI01000001.1"/>
</dbReference>
<gene>
    <name evidence="3" type="ORF">F5984_04280</name>
</gene>
<dbReference type="Pfam" id="PF04773">
    <property type="entry name" value="FecR"/>
    <property type="match status" value="1"/>
</dbReference>
<organism evidence="3 4">
    <name type="scientific">Rudanella paleaurantiibacter</name>
    <dbReference type="NCBI Taxonomy" id="2614655"/>
    <lineage>
        <taxon>Bacteria</taxon>
        <taxon>Pseudomonadati</taxon>
        <taxon>Bacteroidota</taxon>
        <taxon>Cytophagia</taxon>
        <taxon>Cytophagales</taxon>
        <taxon>Cytophagaceae</taxon>
        <taxon>Rudanella</taxon>
    </lineage>
</organism>
<dbReference type="Proteomes" id="UP000488299">
    <property type="component" value="Unassembled WGS sequence"/>
</dbReference>
<sequence>MSVDDFIHLLRRYGQQECSPDEVDLIERWYDRLRADVEPRLTPDERFALQQYLWQRIERRMHMAEAVAELEPALAFADGPELIRHPSTIEARRWPRLSRWAVAATVVVVGMGAALSYYLDNRDLTVREALPALTELVVPKADGTDEWRNTTRKSQKITLDDGSTVQLEPGSQLHFTAPEAGTKREVWLTGRAFFCVKRDEKRPFLVYTGAVVTRVLGTSFWVNAPANTSAVDVSVRTGRVWVSRSTGGSVAETGAIPDGQGVVLTPNQQVTFYTDKSQWDTGLVARPEPLKVEGGAPAEIRFGFDESPLPDVLKAFADQYGIQITAADNLLENCRFTGDISGQPFFTQLELVCRAINASYEVVGTRIQISGPGCNPY</sequence>
<dbReference type="PANTHER" id="PTHR30273">
    <property type="entry name" value="PERIPLASMIC SIGNAL SENSOR AND SIGMA FACTOR ACTIVATOR FECR-RELATED"/>
    <property type="match status" value="1"/>
</dbReference>
<dbReference type="Gene3D" id="2.60.120.1440">
    <property type="match status" value="1"/>
</dbReference>
<evidence type="ECO:0000313" key="3">
    <source>
        <dbReference type="EMBL" id="KAB7733159.1"/>
    </source>
</evidence>
<evidence type="ECO:0000259" key="1">
    <source>
        <dbReference type="Pfam" id="PF04773"/>
    </source>
</evidence>
<comment type="caution">
    <text evidence="3">The sequence shown here is derived from an EMBL/GenBank/DDBJ whole genome shotgun (WGS) entry which is preliminary data.</text>
</comment>
<dbReference type="PANTHER" id="PTHR30273:SF2">
    <property type="entry name" value="PROTEIN FECR"/>
    <property type="match status" value="1"/>
</dbReference>
<dbReference type="EMBL" id="WELI01000001">
    <property type="protein sequence ID" value="KAB7733159.1"/>
    <property type="molecule type" value="Genomic_DNA"/>
</dbReference>
<dbReference type="GO" id="GO:0016989">
    <property type="term" value="F:sigma factor antagonist activity"/>
    <property type="evidence" value="ECO:0007669"/>
    <property type="project" value="TreeGrafter"/>
</dbReference>
<protein>
    <submittedName>
        <fullName evidence="3">DUF4974 domain-containing protein</fullName>
    </submittedName>
</protein>
<accession>A0A7J5U5N5</accession>
<dbReference type="InterPro" id="IPR006860">
    <property type="entry name" value="FecR"/>
</dbReference>
<name>A0A7J5U5N5_9BACT</name>
<dbReference type="InterPro" id="IPR032508">
    <property type="entry name" value="FecR_C"/>
</dbReference>
<feature type="domain" description="Protein FecR C-terminal" evidence="2">
    <location>
        <begin position="302"/>
        <end position="369"/>
    </location>
</feature>
<dbReference type="PIRSF" id="PIRSF018266">
    <property type="entry name" value="FecR"/>
    <property type="match status" value="1"/>
</dbReference>
<keyword evidence="4" id="KW-1185">Reference proteome</keyword>
<reference evidence="3 4" key="1">
    <citation type="submission" date="2019-10" db="EMBL/GenBank/DDBJ databases">
        <title>Rudanella paleaurantiibacter sp. nov., isolated from sludge.</title>
        <authorList>
            <person name="Xu S.Q."/>
        </authorList>
    </citation>
    <scope>NUCLEOTIDE SEQUENCE [LARGE SCALE GENOMIC DNA]</scope>
    <source>
        <strain evidence="3 4">HX-22-17</strain>
    </source>
</reference>